<keyword evidence="2" id="KW-1185">Reference proteome</keyword>
<proteinExistence type="predicted"/>
<name>A0A5B7GLD8_PORTR</name>
<dbReference type="Proteomes" id="UP000324222">
    <property type="component" value="Unassembled WGS sequence"/>
</dbReference>
<dbReference type="EMBL" id="VSRR010015513">
    <property type="protein sequence ID" value="MPC58263.1"/>
    <property type="molecule type" value="Genomic_DNA"/>
</dbReference>
<evidence type="ECO:0000313" key="1">
    <source>
        <dbReference type="EMBL" id="MPC58263.1"/>
    </source>
</evidence>
<evidence type="ECO:0000313" key="2">
    <source>
        <dbReference type="Proteomes" id="UP000324222"/>
    </source>
</evidence>
<organism evidence="1 2">
    <name type="scientific">Portunus trituberculatus</name>
    <name type="common">Swimming crab</name>
    <name type="synonym">Neptunus trituberculatus</name>
    <dbReference type="NCBI Taxonomy" id="210409"/>
    <lineage>
        <taxon>Eukaryota</taxon>
        <taxon>Metazoa</taxon>
        <taxon>Ecdysozoa</taxon>
        <taxon>Arthropoda</taxon>
        <taxon>Crustacea</taxon>
        <taxon>Multicrustacea</taxon>
        <taxon>Malacostraca</taxon>
        <taxon>Eumalacostraca</taxon>
        <taxon>Eucarida</taxon>
        <taxon>Decapoda</taxon>
        <taxon>Pleocyemata</taxon>
        <taxon>Brachyura</taxon>
        <taxon>Eubrachyura</taxon>
        <taxon>Portunoidea</taxon>
        <taxon>Portunidae</taxon>
        <taxon>Portuninae</taxon>
        <taxon>Portunus</taxon>
    </lineage>
</organism>
<accession>A0A5B7GLD8</accession>
<comment type="caution">
    <text evidence="1">The sequence shown here is derived from an EMBL/GenBank/DDBJ whole genome shotgun (WGS) entry which is preliminary data.</text>
</comment>
<gene>
    <name evidence="1" type="ORF">E2C01_052259</name>
</gene>
<dbReference type="AlphaFoldDB" id="A0A5B7GLD8"/>
<sequence length="69" mass="7620">MIEPLGLGQATAPLLEQHYVAVHSTDHGHNSTTQDDRHPVAHLHSLFTPSAWMASRRDTALLQTLIRGI</sequence>
<reference evidence="1 2" key="1">
    <citation type="submission" date="2019-05" db="EMBL/GenBank/DDBJ databases">
        <title>Another draft genome of Portunus trituberculatus and its Hox gene families provides insights of decapod evolution.</title>
        <authorList>
            <person name="Jeong J.-H."/>
            <person name="Song I."/>
            <person name="Kim S."/>
            <person name="Choi T."/>
            <person name="Kim D."/>
            <person name="Ryu S."/>
            <person name="Kim W."/>
        </authorList>
    </citation>
    <scope>NUCLEOTIDE SEQUENCE [LARGE SCALE GENOMIC DNA]</scope>
    <source>
        <tissue evidence="1">Muscle</tissue>
    </source>
</reference>
<protein>
    <submittedName>
        <fullName evidence="1">Uncharacterized protein</fullName>
    </submittedName>
</protein>